<feature type="transmembrane region" description="Helical" evidence="1">
    <location>
        <begin position="94"/>
        <end position="112"/>
    </location>
</feature>
<organism evidence="2 3">
    <name type="scientific">Roseibium aggregatum</name>
    <dbReference type="NCBI Taxonomy" id="187304"/>
    <lineage>
        <taxon>Bacteria</taxon>
        <taxon>Pseudomonadati</taxon>
        <taxon>Pseudomonadota</taxon>
        <taxon>Alphaproteobacteria</taxon>
        <taxon>Hyphomicrobiales</taxon>
        <taxon>Stappiaceae</taxon>
        <taxon>Roseibium</taxon>
    </lineage>
</organism>
<reference evidence="2" key="1">
    <citation type="submission" date="2020-05" db="EMBL/GenBank/DDBJ databases">
        <title>Identification of trans-AT polyketide cluster in two marine bacteria, producers of a novel glutaramide-containing polyketide sesbanimide D and analogs.</title>
        <authorList>
            <person name="Kacar D."/>
            <person name="Rodriguez P."/>
            <person name="Canedo L."/>
            <person name="Gonzalez E."/>
            <person name="Galan B."/>
            <person name="De La Calle F."/>
            <person name="Garcia J.L."/>
        </authorList>
    </citation>
    <scope>NUCLEOTIDE SEQUENCE</scope>
    <source>
        <strain evidence="2">PHM038</strain>
    </source>
</reference>
<dbReference type="AlphaFoldDB" id="A0A926NWY8"/>
<keyword evidence="1" id="KW-0812">Transmembrane</keyword>
<name>A0A926NWY8_9HYPH</name>
<keyword evidence="1" id="KW-0472">Membrane</keyword>
<gene>
    <name evidence="2" type="ORF">HK439_03495</name>
</gene>
<dbReference type="EMBL" id="JABFCZ010000003">
    <property type="protein sequence ID" value="MBD1545313.1"/>
    <property type="molecule type" value="Genomic_DNA"/>
</dbReference>
<evidence type="ECO:0000256" key="1">
    <source>
        <dbReference type="SAM" id="Phobius"/>
    </source>
</evidence>
<feature type="transmembrane region" description="Helical" evidence="1">
    <location>
        <begin position="62"/>
        <end position="82"/>
    </location>
</feature>
<sequence>MPEDRKKTVPFGILGLGRDPTIQTTIVTIVGVINYVILLYGISALGGRDENGAFHFSADVPVRYYLLTAGSVFVCIVGGALIQYPESNARWGARLLAGALPAVLLVLIPFLWGR</sequence>
<protein>
    <submittedName>
        <fullName evidence="2">Uncharacterized protein</fullName>
    </submittedName>
</protein>
<evidence type="ECO:0000313" key="2">
    <source>
        <dbReference type="EMBL" id="MBD1545313.1"/>
    </source>
</evidence>
<feature type="transmembrane region" description="Helical" evidence="1">
    <location>
        <begin position="21"/>
        <end position="42"/>
    </location>
</feature>
<proteinExistence type="predicted"/>
<dbReference type="RefSeq" id="WP_190289975.1">
    <property type="nucleotide sequence ID" value="NZ_JABFCZ010000003.1"/>
</dbReference>
<keyword evidence="1" id="KW-1133">Transmembrane helix</keyword>
<accession>A0A926NWY8</accession>
<dbReference type="Proteomes" id="UP000598467">
    <property type="component" value="Unassembled WGS sequence"/>
</dbReference>
<evidence type="ECO:0000313" key="3">
    <source>
        <dbReference type="Proteomes" id="UP000598467"/>
    </source>
</evidence>
<comment type="caution">
    <text evidence="2">The sequence shown here is derived from an EMBL/GenBank/DDBJ whole genome shotgun (WGS) entry which is preliminary data.</text>
</comment>